<gene>
    <name evidence="3" type="ORF">EDM52_20160</name>
</gene>
<organism evidence="3 4">
    <name type="scientific">Brevibacillus invocatus</name>
    <dbReference type="NCBI Taxonomy" id="173959"/>
    <lineage>
        <taxon>Bacteria</taxon>
        <taxon>Bacillati</taxon>
        <taxon>Bacillota</taxon>
        <taxon>Bacilli</taxon>
        <taxon>Bacillales</taxon>
        <taxon>Paenibacillaceae</taxon>
        <taxon>Brevibacillus</taxon>
    </lineage>
</organism>
<dbReference type="Proteomes" id="UP000282028">
    <property type="component" value="Unassembled WGS sequence"/>
</dbReference>
<dbReference type="GO" id="GO:0016787">
    <property type="term" value="F:hydrolase activity"/>
    <property type="evidence" value="ECO:0007669"/>
    <property type="project" value="UniProtKB-KW"/>
</dbReference>
<dbReference type="PANTHER" id="PTHR43283:SF11">
    <property type="entry name" value="BETA-LACTAMASE-RELATED DOMAIN-CONTAINING PROTEIN"/>
    <property type="match status" value="1"/>
</dbReference>
<accession>A0A3M8C0L8</accession>
<name>A0A3M8C0L8_9BACL</name>
<dbReference type="Pfam" id="PF00144">
    <property type="entry name" value="Beta-lactamase"/>
    <property type="match status" value="1"/>
</dbReference>
<dbReference type="OrthoDB" id="9770183at2"/>
<reference evidence="3 4" key="1">
    <citation type="submission" date="2018-10" db="EMBL/GenBank/DDBJ databases">
        <title>Phylogenomics of Brevibacillus.</title>
        <authorList>
            <person name="Dunlap C."/>
        </authorList>
    </citation>
    <scope>NUCLEOTIDE SEQUENCE [LARGE SCALE GENOMIC DNA]</scope>
    <source>
        <strain evidence="3 4">JCM 12215</strain>
    </source>
</reference>
<dbReference type="RefSeq" id="WP_122910745.1">
    <property type="nucleotide sequence ID" value="NZ_CBCSBE010000014.1"/>
</dbReference>
<dbReference type="SUPFAM" id="SSF56601">
    <property type="entry name" value="beta-lactamase/transpeptidase-like"/>
    <property type="match status" value="1"/>
</dbReference>
<dbReference type="InterPro" id="IPR050789">
    <property type="entry name" value="Diverse_Enzym_Activities"/>
</dbReference>
<dbReference type="AlphaFoldDB" id="A0A3M8C0L8"/>
<evidence type="ECO:0000259" key="2">
    <source>
        <dbReference type="Pfam" id="PF00144"/>
    </source>
</evidence>
<protein>
    <submittedName>
        <fullName evidence="3">Class A beta-lactamase-related serine hydrolase</fullName>
    </submittedName>
</protein>
<sequence length="347" mass="38445">MDKVKKLLQDWVDEGLLPGAALRVIRDGRVWYACEVGTTSITKEQTVTPDTLFDLASLTKVTATLPAALLLMQEAQMAPDDPIGRFFPDCPSDKGSITIAQLLTHTSGLPADLAQRRRDDILSLPSLIYQQSLIHKPGTRVVYSDLGMIWLGLLIEKLTGERLDAYVERRIFRPLQMHHTFYRPNKNLFQNISSTEFSSLLGGYIVGEVHDEKACAMGGIAGHAGLFSTADDLAKYAISWLYDDQKVVSTAWKRRAIQCHTSGLGGSRGYGWDLRGADTASSCGQGFHPDSYGHTGFTGTSMWIDPVQEWAVIFLTNAVHLGRDHQLRRLRPILHNAVTAHLQKSLT</sequence>
<keyword evidence="1 3" id="KW-0378">Hydrolase</keyword>
<evidence type="ECO:0000313" key="4">
    <source>
        <dbReference type="Proteomes" id="UP000282028"/>
    </source>
</evidence>
<evidence type="ECO:0000313" key="3">
    <source>
        <dbReference type="EMBL" id="RNB68445.1"/>
    </source>
</evidence>
<dbReference type="InterPro" id="IPR001466">
    <property type="entry name" value="Beta-lactam-related"/>
</dbReference>
<comment type="caution">
    <text evidence="3">The sequence shown here is derived from an EMBL/GenBank/DDBJ whole genome shotgun (WGS) entry which is preliminary data.</text>
</comment>
<dbReference type="PANTHER" id="PTHR43283">
    <property type="entry name" value="BETA-LACTAMASE-RELATED"/>
    <property type="match status" value="1"/>
</dbReference>
<dbReference type="InterPro" id="IPR012338">
    <property type="entry name" value="Beta-lactam/transpept-like"/>
</dbReference>
<feature type="domain" description="Beta-lactamase-related" evidence="2">
    <location>
        <begin position="6"/>
        <end position="330"/>
    </location>
</feature>
<dbReference type="EMBL" id="RHHR01000044">
    <property type="protein sequence ID" value="RNB68445.1"/>
    <property type="molecule type" value="Genomic_DNA"/>
</dbReference>
<evidence type="ECO:0000256" key="1">
    <source>
        <dbReference type="ARBA" id="ARBA00022801"/>
    </source>
</evidence>
<proteinExistence type="predicted"/>
<dbReference type="Gene3D" id="3.40.710.10">
    <property type="entry name" value="DD-peptidase/beta-lactamase superfamily"/>
    <property type="match status" value="1"/>
</dbReference>
<keyword evidence="4" id="KW-1185">Reference proteome</keyword>